<dbReference type="Gene3D" id="3.30.530.20">
    <property type="match status" value="1"/>
</dbReference>
<dbReference type="AlphaFoldDB" id="A0A918DYU6"/>
<dbReference type="SUPFAM" id="SSF55961">
    <property type="entry name" value="Bet v1-like"/>
    <property type="match status" value="1"/>
</dbReference>
<reference evidence="1" key="2">
    <citation type="submission" date="2020-09" db="EMBL/GenBank/DDBJ databases">
        <authorList>
            <person name="Sun Q."/>
            <person name="Zhou Y."/>
        </authorList>
    </citation>
    <scope>NUCLEOTIDE SEQUENCE</scope>
    <source>
        <strain evidence="1">CGMCC 4.7201</strain>
    </source>
</reference>
<name>A0A918DYU6_9ACTN</name>
<dbReference type="InterPro" id="IPR023393">
    <property type="entry name" value="START-like_dom_sf"/>
</dbReference>
<dbReference type="Proteomes" id="UP000641932">
    <property type="component" value="Unassembled WGS sequence"/>
</dbReference>
<organism evidence="1 2">
    <name type="scientific">Wenjunlia tyrosinilytica</name>
    <dbReference type="NCBI Taxonomy" id="1544741"/>
    <lineage>
        <taxon>Bacteria</taxon>
        <taxon>Bacillati</taxon>
        <taxon>Actinomycetota</taxon>
        <taxon>Actinomycetes</taxon>
        <taxon>Kitasatosporales</taxon>
        <taxon>Streptomycetaceae</taxon>
        <taxon>Wenjunlia</taxon>
    </lineage>
</organism>
<evidence type="ECO:0000313" key="2">
    <source>
        <dbReference type="Proteomes" id="UP000641932"/>
    </source>
</evidence>
<evidence type="ECO:0008006" key="3">
    <source>
        <dbReference type="Google" id="ProtNLM"/>
    </source>
</evidence>
<gene>
    <name evidence="1" type="ORF">GCM10012280_45600</name>
</gene>
<dbReference type="EMBL" id="BMMS01000020">
    <property type="protein sequence ID" value="GGO93325.1"/>
    <property type="molecule type" value="Genomic_DNA"/>
</dbReference>
<accession>A0A918DYU6</accession>
<proteinExistence type="predicted"/>
<keyword evidence="2" id="KW-1185">Reference proteome</keyword>
<dbReference type="InterPro" id="IPR019587">
    <property type="entry name" value="Polyketide_cyclase/dehydratase"/>
</dbReference>
<protein>
    <recommendedName>
        <fullName evidence="3">Shy6-polyketide cyclase</fullName>
    </recommendedName>
</protein>
<reference evidence="1" key="1">
    <citation type="journal article" date="2014" name="Int. J. Syst. Evol. Microbiol.">
        <title>Complete genome sequence of Corynebacterium casei LMG S-19264T (=DSM 44701T), isolated from a smear-ripened cheese.</title>
        <authorList>
            <consortium name="US DOE Joint Genome Institute (JGI-PGF)"/>
            <person name="Walter F."/>
            <person name="Albersmeier A."/>
            <person name="Kalinowski J."/>
            <person name="Ruckert C."/>
        </authorList>
    </citation>
    <scope>NUCLEOTIDE SEQUENCE</scope>
    <source>
        <strain evidence="1">CGMCC 4.7201</strain>
    </source>
</reference>
<evidence type="ECO:0000313" key="1">
    <source>
        <dbReference type="EMBL" id="GGO93325.1"/>
    </source>
</evidence>
<dbReference type="RefSeq" id="WP_189133632.1">
    <property type="nucleotide sequence ID" value="NZ_BMMS01000020.1"/>
</dbReference>
<comment type="caution">
    <text evidence="1">The sequence shown here is derived from an EMBL/GenBank/DDBJ whole genome shotgun (WGS) entry which is preliminary data.</text>
</comment>
<sequence>MKHIVHTAYVTVELHRTINATPETLWRLHTDVNAWPSWNAGITKAVLRGPFTEGNAFDWDTPSLSISSTIAQVHPLRRTVWGGLAHGIQGVHIWTFQETEDGTRVTSQESWTGEPVEADPDGMGAALSESMHGWLDALKFTAERTYG</sequence>
<dbReference type="Pfam" id="PF10604">
    <property type="entry name" value="Polyketide_cyc2"/>
    <property type="match status" value="1"/>
</dbReference>